<feature type="chain" id="PRO_5040467098" description="WSC domain-containing protein" evidence="8">
    <location>
        <begin position="21"/>
        <end position="1411"/>
    </location>
</feature>
<evidence type="ECO:0000256" key="4">
    <source>
        <dbReference type="ARBA" id="ARBA00022989"/>
    </source>
</evidence>
<keyword evidence="2" id="KW-0812">Transmembrane</keyword>
<dbReference type="InterPro" id="IPR002889">
    <property type="entry name" value="WSC_carb-bd"/>
</dbReference>
<dbReference type="PANTHER" id="PTHR24269">
    <property type="entry name" value="KREMEN PROTEIN"/>
    <property type="match status" value="1"/>
</dbReference>
<evidence type="ECO:0000256" key="5">
    <source>
        <dbReference type="ARBA" id="ARBA00023136"/>
    </source>
</evidence>
<dbReference type="Gene3D" id="2.60.40.10">
    <property type="entry name" value="Immunoglobulins"/>
    <property type="match status" value="1"/>
</dbReference>
<organism evidence="10 11">
    <name type="scientific">Glutinoglossum americanum</name>
    <dbReference type="NCBI Taxonomy" id="1670608"/>
    <lineage>
        <taxon>Eukaryota</taxon>
        <taxon>Fungi</taxon>
        <taxon>Dikarya</taxon>
        <taxon>Ascomycota</taxon>
        <taxon>Pezizomycotina</taxon>
        <taxon>Geoglossomycetes</taxon>
        <taxon>Geoglossales</taxon>
        <taxon>Geoglossaceae</taxon>
        <taxon>Glutinoglossum</taxon>
    </lineage>
</organism>
<dbReference type="EMBL" id="JAGHQL010000164">
    <property type="protein sequence ID" value="KAH0537068.1"/>
    <property type="molecule type" value="Genomic_DNA"/>
</dbReference>
<feature type="signal peptide" evidence="8">
    <location>
        <begin position="1"/>
        <end position="20"/>
    </location>
</feature>
<dbReference type="InterPro" id="IPR051836">
    <property type="entry name" value="Kremen_rcpt"/>
</dbReference>
<accession>A0A9P8KVB4</accession>
<feature type="domain" description="WSC" evidence="9">
    <location>
        <begin position="1111"/>
        <end position="1203"/>
    </location>
</feature>
<keyword evidence="5" id="KW-0472">Membrane</keyword>
<evidence type="ECO:0000313" key="10">
    <source>
        <dbReference type="EMBL" id="KAH0537068.1"/>
    </source>
</evidence>
<keyword evidence="6" id="KW-0325">Glycoprotein</keyword>
<evidence type="ECO:0000313" key="11">
    <source>
        <dbReference type="Proteomes" id="UP000698800"/>
    </source>
</evidence>
<evidence type="ECO:0000256" key="3">
    <source>
        <dbReference type="ARBA" id="ARBA00022729"/>
    </source>
</evidence>
<name>A0A9P8KVB4_9PEZI</name>
<dbReference type="GO" id="GO:0005886">
    <property type="term" value="C:plasma membrane"/>
    <property type="evidence" value="ECO:0007669"/>
    <property type="project" value="TreeGrafter"/>
</dbReference>
<evidence type="ECO:0000256" key="6">
    <source>
        <dbReference type="ARBA" id="ARBA00023180"/>
    </source>
</evidence>
<dbReference type="InterPro" id="IPR013783">
    <property type="entry name" value="Ig-like_fold"/>
</dbReference>
<gene>
    <name evidence="10" type="ORF">FGG08_006109</name>
</gene>
<evidence type="ECO:0000256" key="7">
    <source>
        <dbReference type="SAM" id="MobiDB-lite"/>
    </source>
</evidence>
<dbReference type="OrthoDB" id="5985073at2759"/>
<dbReference type="Proteomes" id="UP000698800">
    <property type="component" value="Unassembled WGS sequence"/>
</dbReference>
<sequence length="1411" mass="147047">MILLLRSLLILGLVPWLVHSLASTDSISDADPAQSGYLPNHNMNPSIVDSPIFGILWQNTYLNKEKWYAKPLVYTPNGGKQMVFIASEQNWIRTLDAVNGTLINQRQVQPPFLQSDIGCTDIPDYIGITGTPVIDPATDTVYFFSKGYKDGGAIGVQNGIYKYEEPDASSLRGVLEKLIFYAVDIKDLSDRPGFPVLIDGHNADNDPSRYFVGGTVLQRPALTLLKGIVYGGFGGHCDKYNYTGMLIGVSTAPGVGVVTLYAMESSPHAPPVVTDINVQQGGKAGIWMGGMAPATDGSNIYLTTGNGQGHENVETPASGRSPLSTLDEVVASFTIGPGGKVALQDYFEPYEYIGMDAADRDLGSGGVALLDPTVFRGTNGVGRIAVAIGKNGKAYIMNADNLGGFKLGPGATDNVVQTIVSPGAIFGGPGSYPLEGGYLYFTPTGSPTLVYALGLDQNGGPLFSKVGQSPDNSAGRVGVGVPTITTNKGQPGTGIVWITDVDAGLKAYHAVPDANGKLIKINLPATGGINKFQRPAFGDGRLYVTDNNAHVICLGSPVSLPLNCSNPIVFGDVGVGSAVTLLINCTALIPITKINGVTTSSPTYQASNDSLPQGPLAQGATFSFPVTWNLTQELIQDAQNASFGAVTPGVKSGSLVIFTTNGVPKFSTSYPIGLEGNTVSSKPFLQITPAEVDCGGIVVNGSGAASGLDSTFIISNLGLQTLTIGGYAYAADLDPPVDFTNVTTTGNITTIGPEFTSSDLPAVGSTIPPGGSVTVPINFKTNTVGNYHNILMLWSDGGDQDVLMTGSASTAPIANISTETLEGGWDPTAIMDFGQVLAGTTMKRRIRLCNSGGSTMLITKSKPPIQPELRAENPLSDFHEGQFIPIDSCAFGAVDIAAAPAVPNQLPHSVSDFWTLNVDDTTFGVHEVPISATIVTRQLGPLNPDGTSRYQYLGCYYDGNGRQLQKNFNLGSSNENGICQQTCLANGYRFAGTEYHVECWCGNTAPSSLKYFPPSSNKCTFGCANDTTQACGGDGTFISIYYDTTKYNPGCDSIPCDNSTTTTAVSSTTSVTSSTSASGNLSTTSVSLATSTSSSPSATPTGPVVNPGDSDYSSIGCYGDGATKSINPNTKFASDSMTVEVCLQFCKSKGTTYAGIEYRRECYCGNALATDATANAAGCTLTCFSNATEFCGGSKKMNVYQRILASSSTSDSSTILSSTNTSSVAPSTTGITTTTDLANSTTASNTITLSPTNSTSSTDVTTTTSTSLTTTTSASPESTSSTSTATATAGFFYAGCIAEPLTGKAMTKIIANDSMSIEFCISAAKAKLPATTYRYIGVEYGRECYGATAPVVSQTSLIGNKACTMACMGDNKQSCGGRNMYNFYVSATTTFSGTTPLPTSTTGTVPTTTTV</sequence>
<feature type="domain" description="WSC" evidence="9">
    <location>
        <begin position="949"/>
        <end position="1043"/>
    </location>
</feature>
<evidence type="ECO:0000256" key="1">
    <source>
        <dbReference type="ARBA" id="ARBA00004167"/>
    </source>
</evidence>
<keyword evidence="3 8" id="KW-0732">Signal</keyword>
<keyword evidence="4" id="KW-1133">Transmembrane helix</keyword>
<feature type="domain" description="WSC" evidence="9">
    <location>
        <begin position="1290"/>
        <end position="1387"/>
    </location>
</feature>
<evidence type="ECO:0000256" key="2">
    <source>
        <dbReference type="ARBA" id="ARBA00022692"/>
    </source>
</evidence>
<comment type="caution">
    <text evidence="10">The sequence shown here is derived from an EMBL/GenBank/DDBJ whole genome shotgun (WGS) entry which is preliminary data.</text>
</comment>
<protein>
    <recommendedName>
        <fullName evidence="9">WSC domain-containing protein</fullName>
    </recommendedName>
</protein>
<comment type="subcellular location">
    <subcellularLocation>
        <location evidence="1">Membrane</location>
        <topology evidence="1">Single-pass membrane protein</topology>
    </subcellularLocation>
</comment>
<keyword evidence="11" id="KW-1185">Reference proteome</keyword>
<evidence type="ECO:0000259" key="9">
    <source>
        <dbReference type="PROSITE" id="PS51212"/>
    </source>
</evidence>
<proteinExistence type="predicted"/>
<reference evidence="10" key="1">
    <citation type="submission" date="2021-03" db="EMBL/GenBank/DDBJ databases">
        <title>Comparative genomics and phylogenomic investigation of the class Geoglossomycetes provide insights into ecological specialization and systematics.</title>
        <authorList>
            <person name="Melie T."/>
            <person name="Pirro S."/>
            <person name="Miller A.N."/>
            <person name="Quandt A."/>
        </authorList>
    </citation>
    <scope>NUCLEOTIDE SEQUENCE</scope>
    <source>
        <strain evidence="10">GBOQ0MN5Z8</strain>
    </source>
</reference>
<dbReference type="Pfam" id="PF01822">
    <property type="entry name" value="WSC"/>
    <property type="match status" value="3"/>
</dbReference>
<dbReference type="PANTHER" id="PTHR24269:SF16">
    <property type="entry name" value="PROTEIN SLG1"/>
    <property type="match status" value="1"/>
</dbReference>
<evidence type="ECO:0000256" key="8">
    <source>
        <dbReference type="SAM" id="SignalP"/>
    </source>
</evidence>
<dbReference type="PROSITE" id="PS51212">
    <property type="entry name" value="WSC"/>
    <property type="match status" value="3"/>
</dbReference>
<dbReference type="SMART" id="SM00321">
    <property type="entry name" value="WSC"/>
    <property type="match status" value="3"/>
</dbReference>
<feature type="region of interest" description="Disordered" evidence="7">
    <location>
        <begin position="1248"/>
        <end position="1283"/>
    </location>
</feature>